<dbReference type="InterPro" id="IPR006860">
    <property type="entry name" value="FecR"/>
</dbReference>
<evidence type="ECO:0000256" key="1">
    <source>
        <dbReference type="SAM" id="Phobius"/>
    </source>
</evidence>
<keyword evidence="5" id="KW-1185">Reference proteome</keyword>
<dbReference type="InterPro" id="IPR012373">
    <property type="entry name" value="Ferrdict_sens_TM"/>
</dbReference>
<feature type="domain" description="FecR protein" evidence="2">
    <location>
        <begin position="127"/>
        <end position="217"/>
    </location>
</feature>
<evidence type="ECO:0000259" key="2">
    <source>
        <dbReference type="Pfam" id="PF04773"/>
    </source>
</evidence>
<protein>
    <submittedName>
        <fullName evidence="4">FecR family protein</fullName>
    </submittedName>
</protein>
<accession>A0ABW5KP26</accession>
<dbReference type="EMBL" id="JBHULR010000020">
    <property type="protein sequence ID" value="MFD2549620.1"/>
    <property type="molecule type" value="Genomic_DNA"/>
</dbReference>
<dbReference type="Pfam" id="PF04773">
    <property type="entry name" value="FecR"/>
    <property type="match status" value="1"/>
</dbReference>
<comment type="caution">
    <text evidence="4">The sequence shown here is derived from an EMBL/GenBank/DDBJ whole genome shotgun (WGS) entry which is preliminary data.</text>
</comment>
<reference evidence="5" key="1">
    <citation type="journal article" date="2019" name="Int. J. Syst. Evol. Microbiol.">
        <title>The Global Catalogue of Microorganisms (GCM) 10K type strain sequencing project: providing services to taxonomists for standard genome sequencing and annotation.</title>
        <authorList>
            <consortium name="The Broad Institute Genomics Platform"/>
            <consortium name="The Broad Institute Genome Sequencing Center for Infectious Disease"/>
            <person name="Wu L."/>
            <person name="Ma J."/>
        </authorList>
    </citation>
    <scope>NUCLEOTIDE SEQUENCE [LARGE SCALE GENOMIC DNA]</scope>
    <source>
        <strain evidence="5">KCTC 42662</strain>
    </source>
</reference>
<dbReference type="Pfam" id="PF16344">
    <property type="entry name" value="FecR_C"/>
    <property type="match status" value="1"/>
</dbReference>
<feature type="domain" description="Protein FecR C-terminal" evidence="3">
    <location>
        <begin position="265"/>
        <end position="331"/>
    </location>
</feature>
<dbReference type="PIRSF" id="PIRSF018266">
    <property type="entry name" value="FecR"/>
    <property type="match status" value="1"/>
</dbReference>
<evidence type="ECO:0000313" key="5">
    <source>
        <dbReference type="Proteomes" id="UP001597545"/>
    </source>
</evidence>
<proteinExistence type="predicted"/>
<evidence type="ECO:0000259" key="3">
    <source>
        <dbReference type="Pfam" id="PF16344"/>
    </source>
</evidence>
<dbReference type="RefSeq" id="WP_380905938.1">
    <property type="nucleotide sequence ID" value="NZ_JBHUEG010000019.1"/>
</dbReference>
<dbReference type="PANTHER" id="PTHR30273">
    <property type="entry name" value="PERIPLASMIC SIGNAL SENSOR AND SIGMA FACTOR ACTIVATOR FECR-RELATED"/>
    <property type="match status" value="1"/>
</dbReference>
<dbReference type="Proteomes" id="UP001597545">
    <property type="component" value="Unassembled WGS sequence"/>
</dbReference>
<dbReference type="InterPro" id="IPR032508">
    <property type="entry name" value="FecR_C"/>
</dbReference>
<dbReference type="Gene3D" id="2.60.120.1440">
    <property type="match status" value="1"/>
</dbReference>
<dbReference type="PANTHER" id="PTHR30273:SF2">
    <property type="entry name" value="PROTEIN FECR"/>
    <property type="match status" value="1"/>
</dbReference>
<keyword evidence="1" id="KW-0812">Transmembrane</keyword>
<gene>
    <name evidence="4" type="ORF">ACFSR5_18395</name>
</gene>
<dbReference type="Gene3D" id="3.55.50.30">
    <property type="match status" value="1"/>
</dbReference>
<evidence type="ECO:0000313" key="4">
    <source>
        <dbReference type="EMBL" id="MFD2549620.1"/>
    </source>
</evidence>
<feature type="transmembrane region" description="Helical" evidence="1">
    <location>
        <begin position="94"/>
        <end position="112"/>
    </location>
</feature>
<name>A0ABW5KP26_9SPHI</name>
<keyword evidence="1" id="KW-0472">Membrane</keyword>
<sequence>MKDHDIELLKKFLDRRCSDEEQADVQMLLQQEESQHVLEELIAAQSAADWNATSKADPEQQPLINRWKLHLQQRIAQEAQNRSKRLRMHRWRQVAAVIVGVLFMAGVSFVGYKQMVPKRAVIEQRNTGGGPIKYVLPDSTSVYLAAGSELRYPAQFSGGTREIHLNGEAFFDVTPDATKPFVIHTGNVRTRVLGTSFRVTAFDSTAVEVAVASGRVQVTDHQSEEPRALALLTKGQKVHYDAVRGSVRKGLVDAASLENWASGEVYFDGQELDKILASLQRIYGVAFRLEDPRLAAVRLNATFSATEPLDDVMEMLAFVGKFTYRYDSQQQVMILYHTP</sequence>
<organism evidence="4 5">
    <name type="scientific">Sphingobacterium suaedae</name>
    <dbReference type="NCBI Taxonomy" id="1686402"/>
    <lineage>
        <taxon>Bacteria</taxon>
        <taxon>Pseudomonadati</taxon>
        <taxon>Bacteroidota</taxon>
        <taxon>Sphingobacteriia</taxon>
        <taxon>Sphingobacteriales</taxon>
        <taxon>Sphingobacteriaceae</taxon>
        <taxon>Sphingobacterium</taxon>
    </lineage>
</organism>
<keyword evidence="1" id="KW-1133">Transmembrane helix</keyword>